<proteinExistence type="predicted"/>
<keyword evidence="1" id="KW-0472">Membrane</keyword>
<keyword evidence="1" id="KW-0812">Transmembrane</keyword>
<dbReference type="InterPro" id="IPR011657">
    <property type="entry name" value="CNT_C_dom"/>
</dbReference>
<dbReference type="STRING" id="45351.A7S2Q8"/>
<evidence type="ECO:0000313" key="4">
    <source>
        <dbReference type="Proteomes" id="UP000001593"/>
    </source>
</evidence>
<organism evidence="3 4">
    <name type="scientific">Nematostella vectensis</name>
    <name type="common">Starlet sea anemone</name>
    <dbReference type="NCBI Taxonomy" id="45351"/>
    <lineage>
        <taxon>Eukaryota</taxon>
        <taxon>Metazoa</taxon>
        <taxon>Cnidaria</taxon>
        <taxon>Anthozoa</taxon>
        <taxon>Hexacorallia</taxon>
        <taxon>Actiniaria</taxon>
        <taxon>Edwardsiidae</taxon>
        <taxon>Nematostella</taxon>
    </lineage>
</organism>
<feature type="transmembrane region" description="Helical" evidence="1">
    <location>
        <begin position="275"/>
        <end position="298"/>
    </location>
</feature>
<dbReference type="GO" id="GO:0005415">
    <property type="term" value="F:nucleoside:sodium symporter activity"/>
    <property type="evidence" value="ECO:0000318"/>
    <property type="project" value="GO_Central"/>
</dbReference>
<dbReference type="AlphaFoldDB" id="A7S2Q8"/>
<evidence type="ECO:0000313" key="3">
    <source>
        <dbReference type="EMBL" id="EDO42081.1"/>
    </source>
</evidence>
<dbReference type="eggNOG" id="KOG1809">
    <property type="taxonomic scope" value="Eukaryota"/>
</dbReference>
<dbReference type="PANTHER" id="PTHR10590">
    <property type="entry name" value="SODIUM/NUCLEOSIDE COTRANSPORTER"/>
    <property type="match status" value="1"/>
</dbReference>
<feature type="domain" description="Concentrative nucleoside transporter C-terminal" evidence="2">
    <location>
        <begin position="167"/>
        <end position="236"/>
    </location>
</feature>
<dbReference type="Pfam" id="PF07662">
    <property type="entry name" value="Nucleos_tra2_C"/>
    <property type="match status" value="2"/>
</dbReference>
<keyword evidence="4" id="KW-1185">Reference proteome</keyword>
<keyword evidence="1" id="KW-1133">Transmembrane helix</keyword>
<protein>
    <recommendedName>
        <fullName evidence="2">Concentrative nucleoside transporter C-terminal domain-containing protein</fullName>
    </recommendedName>
</protein>
<evidence type="ECO:0000259" key="2">
    <source>
        <dbReference type="Pfam" id="PF07662"/>
    </source>
</evidence>
<feature type="transmembrane region" description="Helical" evidence="1">
    <location>
        <begin position="217"/>
        <end position="236"/>
    </location>
</feature>
<sequence length="332" mass="35436">MSHSSNSHLRVTLDKANNKRDEPYISLNITNLTTTVTVNTWDLSVKTSLGFIQLIDNYFQGDDGNALAVLSSSGNDDWISVDYVQADPKGPEFPTKLKNTQQSVRVNFSSIQLTAVKEALAAFEIFLLELLERLKDLGITNAMAGTFYPKSFVQALISPETMSYVQNITQNALKTKIRSKIISIYALCGFANFSSIGIQIGGPGPMAPTRIRDMAKIAMRALLAGTIACFMTACVADSFVSTYALCGFANLGSIGVQLGGLGPMAPHRVTDMSKIAIRALFAGTIACFMTACVAGVLYDESLYEGAVAIGTLAPNVTATIASNLTTIAPTTA</sequence>
<evidence type="ECO:0000256" key="1">
    <source>
        <dbReference type="SAM" id="Phobius"/>
    </source>
</evidence>
<feature type="transmembrane region" description="Helical" evidence="1">
    <location>
        <begin position="242"/>
        <end position="263"/>
    </location>
</feature>
<reference evidence="3 4" key="1">
    <citation type="journal article" date="2007" name="Science">
        <title>Sea anemone genome reveals ancestral eumetazoan gene repertoire and genomic organization.</title>
        <authorList>
            <person name="Putnam N.H."/>
            <person name="Srivastava M."/>
            <person name="Hellsten U."/>
            <person name="Dirks B."/>
            <person name="Chapman J."/>
            <person name="Salamov A."/>
            <person name="Terry A."/>
            <person name="Shapiro H."/>
            <person name="Lindquist E."/>
            <person name="Kapitonov V.V."/>
            <person name="Jurka J."/>
            <person name="Genikhovich G."/>
            <person name="Grigoriev I.V."/>
            <person name="Lucas S.M."/>
            <person name="Steele R.E."/>
            <person name="Finnerty J.R."/>
            <person name="Technau U."/>
            <person name="Martindale M.Q."/>
            <person name="Rokhsar D.S."/>
        </authorList>
    </citation>
    <scope>NUCLEOTIDE SEQUENCE [LARGE SCALE GENOMIC DNA]</scope>
    <source>
        <strain evidence="4">CH2 X CH6</strain>
    </source>
</reference>
<dbReference type="PANTHER" id="PTHR10590:SF4">
    <property type="entry name" value="SOLUTE CARRIER FAMILY 28 MEMBER 3"/>
    <property type="match status" value="1"/>
</dbReference>
<dbReference type="eggNOG" id="KOG3747">
    <property type="taxonomic scope" value="Eukaryota"/>
</dbReference>
<dbReference type="InParanoid" id="A7S2Q8"/>
<accession>A7S2Q8</accession>
<feature type="domain" description="Concentrative nucleoside transporter C-terminal" evidence="2">
    <location>
        <begin position="239"/>
        <end position="295"/>
    </location>
</feature>
<name>A7S2Q8_NEMVE</name>
<dbReference type="EMBL" id="DS469569">
    <property type="protein sequence ID" value="EDO42081.1"/>
    <property type="molecule type" value="Genomic_DNA"/>
</dbReference>
<dbReference type="GO" id="GO:0005886">
    <property type="term" value="C:plasma membrane"/>
    <property type="evidence" value="ECO:0000318"/>
    <property type="project" value="GO_Central"/>
</dbReference>
<dbReference type="HOGENOM" id="CLU_837591_0_0_1"/>
<dbReference type="Proteomes" id="UP000001593">
    <property type="component" value="Unassembled WGS sequence"/>
</dbReference>
<gene>
    <name evidence="3" type="ORF">NEMVEDRAFT_v1g205875</name>
</gene>
<dbReference type="GO" id="GO:1901642">
    <property type="term" value="P:nucleoside transmembrane transport"/>
    <property type="evidence" value="ECO:0000318"/>
    <property type="project" value="GO_Central"/>
</dbReference>
<dbReference type="InterPro" id="IPR008276">
    <property type="entry name" value="C_nuclsd_transpt"/>
</dbReference>